<dbReference type="Ensembl" id="ENSORLT00020013323.1">
    <property type="protein sequence ID" value="ENSORLP00020021936.1"/>
    <property type="gene ID" value="ENSORLG00020001967.1"/>
</dbReference>
<dbReference type="Proteomes" id="UP000265180">
    <property type="component" value="Chromosome 9"/>
</dbReference>
<dbReference type="PANTHER" id="PTHR16798">
    <property type="entry name" value="FANCONI ANEMIA GROUP C PROTEIN FANCC"/>
    <property type="match status" value="1"/>
</dbReference>
<reference key="1">
    <citation type="journal article" date="2007" name="Nature">
        <title>The medaka draft genome and insights into vertebrate genome evolution.</title>
        <authorList>
            <person name="Kasahara M."/>
            <person name="Naruse K."/>
            <person name="Sasaki S."/>
            <person name="Nakatani Y."/>
            <person name="Qu W."/>
            <person name="Ahsan B."/>
            <person name="Yamada T."/>
            <person name="Nagayasu Y."/>
            <person name="Doi K."/>
            <person name="Kasai Y."/>
            <person name="Jindo T."/>
            <person name="Kobayashi D."/>
            <person name="Shimada A."/>
            <person name="Toyoda A."/>
            <person name="Kuroki Y."/>
            <person name="Fujiyama A."/>
            <person name="Sasaki T."/>
            <person name="Shimizu A."/>
            <person name="Asakawa S."/>
            <person name="Shimizu N."/>
            <person name="Hashimoto S."/>
            <person name="Yang J."/>
            <person name="Lee Y."/>
            <person name="Matsushima K."/>
            <person name="Sugano S."/>
            <person name="Sakaizumi M."/>
            <person name="Narita T."/>
            <person name="Ohishi K."/>
            <person name="Haga S."/>
            <person name="Ohta F."/>
            <person name="Nomoto H."/>
            <person name="Nogata K."/>
            <person name="Morishita T."/>
            <person name="Endo T."/>
            <person name="Shin-I T."/>
            <person name="Takeda H."/>
            <person name="Morishita S."/>
            <person name="Kohara Y."/>
        </authorList>
    </citation>
    <scope>NUCLEOTIDE SEQUENCE [LARGE SCALE GENOMIC DNA]</scope>
    <source>
        <strain>Hd-rR</strain>
    </source>
</reference>
<evidence type="ECO:0000313" key="1">
    <source>
        <dbReference type="Ensembl" id="ENSORLP00020021936.1"/>
    </source>
</evidence>
<dbReference type="GO" id="GO:0036297">
    <property type="term" value="P:interstrand cross-link repair"/>
    <property type="evidence" value="ECO:0007669"/>
    <property type="project" value="InterPro"/>
</dbReference>
<dbReference type="InterPro" id="IPR000686">
    <property type="entry name" value="FANCC"/>
</dbReference>
<dbReference type="AlphaFoldDB" id="A0A3P9LMP7"/>
<reference evidence="1" key="4">
    <citation type="submission" date="2025-09" db="UniProtKB">
        <authorList>
            <consortium name="Ensembl"/>
        </authorList>
    </citation>
    <scope>IDENTIFICATION</scope>
    <source>
        <strain evidence="1">HNI</strain>
    </source>
</reference>
<dbReference type="GO" id="GO:0043240">
    <property type="term" value="C:Fanconi anaemia nuclear complex"/>
    <property type="evidence" value="ECO:0007669"/>
    <property type="project" value="InterPro"/>
</dbReference>
<sequence>MTELQQPLSQLQETSEPLLDAQKMQFWLDKAVAWDQAGGAHAQKDICRHLRGLTDFLKQVLAQISNIGSTAETMKELPFLGQILGRLCWNPYVTVGDTNRGLLLQCLWGLYSENPRNAVERKANQWIRKVLCRLATEEDNPAAEILMKSTCVPPKEYHLRVLKKMVKQHQENIGKTCCPKKSTDPSCRCSCDVIQTTSEAFVPLIDCPEASPVICSLLQHPGTSFTDALSEDFLDALNSTDSILALDETALVSVWYHSLPRLEEAVLDLLESVISTGSAPQNLEQQVLKTQLPKACAQHCSMFLVVNDIFRSILRQAEGNLVVPSVIQTFTRCFLKELEKLEPRAKTYICTFTMNNNLLSAGKSQTSTSLKAFFPQSPPSLLVPLLTLPSEMPQEAWKNHLEWLTASLQRLTEQEEEEEEDSQSSRSHHNGFETWFLLVQCSHWVQVAGELLVTSEAEPCSPLLWLLTFYYHPTNRWHCRAAHLEEAKKAWSILHALSSSSSVVSLTADHLQPLITLLSPKPQPPSPAPLLTLSLTVYSAVFCRLPHIQSVEFFHTVVHAAGLHHEAACVLHSLQHRLNEGSCSSSDTVHVRIKKLQSTVTHMQAGGNSHTALNSRAQEDTPAVTKLSVKKQPLAHVRPLAEFPHNINASHSAEAE</sequence>
<dbReference type="PANTHER" id="PTHR16798:SF0">
    <property type="entry name" value="FANCONI ANEMIA GROUP C PROTEIN"/>
    <property type="match status" value="1"/>
</dbReference>
<name>A0A3P9LMP7_ORYLA</name>
<reference evidence="1 2" key="2">
    <citation type="submission" date="2017-04" db="EMBL/GenBank/DDBJ databases">
        <title>CpG methylation of centromeres and impact of large insertions on vertebrate speciation.</title>
        <authorList>
            <person name="Ichikawa K."/>
            <person name="Yoshimura J."/>
            <person name="Morishita S."/>
        </authorList>
    </citation>
    <scope>NUCLEOTIDE SEQUENCE</scope>
    <source>
        <strain evidence="1 2">HNI</strain>
    </source>
</reference>
<proteinExistence type="predicted"/>
<accession>A0A3P9LMP7</accession>
<evidence type="ECO:0000313" key="2">
    <source>
        <dbReference type="Proteomes" id="UP000265180"/>
    </source>
</evidence>
<dbReference type="PRINTS" id="PR00494">
    <property type="entry name" value="FANCONICGENE"/>
</dbReference>
<protein>
    <submittedName>
        <fullName evidence="1">FA complementation group C</fullName>
    </submittedName>
</protein>
<reference evidence="1" key="3">
    <citation type="submission" date="2025-08" db="UniProtKB">
        <authorList>
            <consortium name="Ensembl"/>
        </authorList>
    </citation>
    <scope>IDENTIFICATION</scope>
    <source>
        <strain evidence="1">HNI</strain>
    </source>
</reference>
<dbReference type="Pfam" id="PF02106">
    <property type="entry name" value="Fanconi_C"/>
    <property type="match status" value="2"/>
</dbReference>
<organism evidence="1 2">
    <name type="scientific">Oryzias latipes</name>
    <name type="common">Japanese rice fish</name>
    <name type="synonym">Japanese killifish</name>
    <dbReference type="NCBI Taxonomy" id="8090"/>
    <lineage>
        <taxon>Eukaryota</taxon>
        <taxon>Metazoa</taxon>
        <taxon>Chordata</taxon>
        <taxon>Craniata</taxon>
        <taxon>Vertebrata</taxon>
        <taxon>Euteleostomi</taxon>
        <taxon>Actinopterygii</taxon>
        <taxon>Neopterygii</taxon>
        <taxon>Teleostei</taxon>
        <taxon>Neoteleostei</taxon>
        <taxon>Acanthomorphata</taxon>
        <taxon>Ovalentaria</taxon>
        <taxon>Atherinomorphae</taxon>
        <taxon>Beloniformes</taxon>
        <taxon>Adrianichthyidae</taxon>
        <taxon>Oryziinae</taxon>
        <taxon>Oryzias</taxon>
    </lineage>
</organism>